<gene>
    <name evidence="1" type="ORF">FH972_007631</name>
</gene>
<dbReference type="SUPFAM" id="SSF117281">
    <property type="entry name" value="Kelch motif"/>
    <property type="match status" value="1"/>
</dbReference>
<name>A0A5N6QW24_9ROSI</name>
<evidence type="ECO:0000313" key="1">
    <source>
        <dbReference type="EMBL" id="KAE8021767.1"/>
    </source>
</evidence>
<organism evidence="1 2">
    <name type="scientific">Carpinus fangiana</name>
    <dbReference type="NCBI Taxonomy" id="176857"/>
    <lineage>
        <taxon>Eukaryota</taxon>
        <taxon>Viridiplantae</taxon>
        <taxon>Streptophyta</taxon>
        <taxon>Embryophyta</taxon>
        <taxon>Tracheophyta</taxon>
        <taxon>Spermatophyta</taxon>
        <taxon>Magnoliopsida</taxon>
        <taxon>eudicotyledons</taxon>
        <taxon>Gunneridae</taxon>
        <taxon>Pentapetalae</taxon>
        <taxon>rosids</taxon>
        <taxon>fabids</taxon>
        <taxon>Fagales</taxon>
        <taxon>Betulaceae</taxon>
        <taxon>Carpinus</taxon>
    </lineage>
</organism>
<accession>A0A5N6QW24</accession>
<keyword evidence="2" id="KW-1185">Reference proteome</keyword>
<sequence>MDGHLVAASVPPLRTWQTPRSFSIDVSSIENDEISDRCLKFLSPRCYNVVFCVPTFSKDLDGRTYTKWYSINIRENGPCEVHTKDKTLSSFWDGKLQATEGFAALGSHVYAFGEPAIPDSGSDLCKLDLTARGPYSLKPVPSMISPKFYPHAFAIDGKIYVFSSVLEGTSPTVHWGEAFDPDNGKWEALPDPPYDTSFIILSAALENPSRILVAFHVPGQKSSTWNCEEKIKAESEFYASYGYLPPPPSPVGGHLSLDAWVILGILSLVLA</sequence>
<proteinExistence type="predicted"/>
<dbReference type="Proteomes" id="UP000327013">
    <property type="component" value="Chromosome 3"/>
</dbReference>
<reference evidence="1 2" key="1">
    <citation type="submission" date="2019-06" db="EMBL/GenBank/DDBJ databases">
        <title>A chromosomal-level reference genome of Carpinus fangiana (Coryloideae, Betulaceae).</title>
        <authorList>
            <person name="Yang X."/>
            <person name="Wang Z."/>
            <person name="Zhang L."/>
            <person name="Hao G."/>
            <person name="Liu J."/>
            <person name="Yang Y."/>
        </authorList>
    </citation>
    <scope>NUCLEOTIDE SEQUENCE [LARGE SCALE GENOMIC DNA]</scope>
    <source>
        <strain evidence="1">Cfa_2016G</strain>
        <tissue evidence="1">Leaf</tissue>
    </source>
</reference>
<dbReference type="AlphaFoldDB" id="A0A5N6QW24"/>
<dbReference type="OrthoDB" id="6500128at2759"/>
<dbReference type="EMBL" id="CM017323">
    <property type="protein sequence ID" value="KAE8021767.1"/>
    <property type="molecule type" value="Genomic_DNA"/>
</dbReference>
<dbReference type="InterPro" id="IPR015915">
    <property type="entry name" value="Kelch-typ_b-propeller"/>
</dbReference>
<dbReference type="Gene3D" id="2.120.10.80">
    <property type="entry name" value="Kelch-type beta propeller"/>
    <property type="match status" value="1"/>
</dbReference>
<protein>
    <submittedName>
        <fullName evidence="1">Uncharacterized protein</fullName>
    </submittedName>
</protein>
<evidence type="ECO:0000313" key="2">
    <source>
        <dbReference type="Proteomes" id="UP000327013"/>
    </source>
</evidence>